<dbReference type="EMBL" id="LPUX01000050">
    <property type="protein sequence ID" value="OAP42740.1"/>
    <property type="molecule type" value="Genomic_DNA"/>
</dbReference>
<protein>
    <submittedName>
        <fullName evidence="1">Uncharacterized protein</fullName>
    </submittedName>
</protein>
<keyword evidence="2" id="KW-1185">Reference proteome</keyword>
<dbReference type="Proteomes" id="UP000094025">
    <property type="component" value="Unassembled WGS sequence"/>
</dbReference>
<reference evidence="1 2" key="1">
    <citation type="journal article" date="2016" name="Int. J. Syst. Evol. Microbiol.">
        <title>Ensifer glycinis sp. nov., an novel rhizobial species associated with Glycine spp.</title>
        <authorList>
            <person name="Yan H."/>
            <person name="Yan J."/>
            <person name="Sui X.H."/>
            <person name="Wang E.T."/>
            <person name="Chen W.X."/>
            <person name="Zhang X.X."/>
            <person name="Chen W.F."/>
        </authorList>
    </citation>
    <scope>NUCLEOTIDE SEQUENCE [LARGE SCALE GENOMIC DNA]</scope>
    <source>
        <strain evidence="1 2">CCBAU 23380</strain>
    </source>
</reference>
<accession>A0A178Y595</accession>
<dbReference type="AlphaFoldDB" id="A0A178Y595"/>
<proteinExistence type="predicted"/>
<gene>
    <name evidence="1" type="ORF">AU381_16380</name>
</gene>
<sequence length="187" mass="20986">MIVGDPGCFALESEFIQAVPRLSQMAPGFFIIHVGGKAYGVREPDASMLGRSFHEVGDRLNRQGNHSAVFGPEHEGCSIAAAYLASFYCEEPRHDDFLGLSQAALREALISNAIIWAPDGDEAFDDGSHVLQFDIGDKVRIIAFKNTEDPADMPETLAEQWLDADDFYDVLERWHRLFKRRWERALA</sequence>
<dbReference type="Pfam" id="PF15593">
    <property type="entry name" value="Imm42"/>
    <property type="match status" value="1"/>
</dbReference>
<comment type="caution">
    <text evidence="1">The sequence shown here is derived from an EMBL/GenBank/DDBJ whole genome shotgun (WGS) entry which is preliminary data.</text>
</comment>
<evidence type="ECO:0000313" key="1">
    <source>
        <dbReference type="EMBL" id="OAP42740.1"/>
    </source>
</evidence>
<name>A0A178Y595_9HYPH</name>
<organism evidence="1 2">
    <name type="scientific">Sinorhizobium glycinis</name>
    <dbReference type="NCBI Taxonomy" id="1472378"/>
    <lineage>
        <taxon>Bacteria</taxon>
        <taxon>Pseudomonadati</taxon>
        <taxon>Pseudomonadota</taxon>
        <taxon>Alphaproteobacteria</taxon>
        <taxon>Hyphomicrobiales</taxon>
        <taxon>Rhizobiaceae</taxon>
        <taxon>Sinorhizobium/Ensifer group</taxon>
        <taxon>Sinorhizobium</taxon>
    </lineage>
</organism>
<dbReference type="InterPro" id="IPR028958">
    <property type="entry name" value="Imm42"/>
</dbReference>
<dbReference type="RefSeq" id="WP_064240576.1">
    <property type="nucleotide sequence ID" value="NZ_LPUX01000050.1"/>
</dbReference>
<evidence type="ECO:0000313" key="2">
    <source>
        <dbReference type="Proteomes" id="UP000094025"/>
    </source>
</evidence>